<keyword evidence="4" id="KW-1185">Reference proteome</keyword>
<feature type="signal peptide" evidence="1">
    <location>
        <begin position="1"/>
        <end position="17"/>
    </location>
</feature>
<evidence type="ECO:0000313" key="3">
    <source>
        <dbReference type="EMBL" id="GMK57986.1"/>
    </source>
</evidence>
<dbReference type="Proteomes" id="UP001222932">
    <property type="component" value="Unassembled WGS sequence"/>
</dbReference>
<organism evidence="3 4">
    <name type="scientific">Cutaneotrichosporon spelunceum</name>
    <dbReference type="NCBI Taxonomy" id="1672016"/>
    <lineage>
        <taxon>Eukaryota</taxon>
        <taxon>Fungi</taxon>
        <taxon>Dikarya</taxon>
        <taxon>Basidiomycota</taxon>
        <taxon>Agaricomycotina</taxon>
        <taxon>Tremellomycetes</taxon>
        <taxon>Trichosporonales</taxon>
        <taxon>Trichosporonaceae</taxon>
        <taxon>Cutaneotrichosporon</taxon>
    </lineage>
</organism>
<reference evidence="3" key="2">
    <citation type="submission" date="2023-06" db="EMBL/GenBank/DDBJ databases">
        <authorList>
            <person name="Kobayashi Y."/>
            <person name="Kayamori A."/>
            <person name="Aoki K."/>
            <person name="Shiwa Y."/>
            <person name="Fujita N."/>
            <person name="Sugita T."/>
            <person name="Iwasaki W."/>
            <person name="Tanaka N."/>
            <person name="Takashima M."/>
        </authorList>
    </citation>
    <scope>NUCLEOTIDE SEQUENCE</scope>
    <source>
        <strain evidence="3">HIS016</strain>
    </source>
</reference>
<keyword evidence="1" id="KW-0732">Signal</keyword>
<comment type="caution">
    <text evidence="3">The sequence shown here is derived from an EMBL/GenBank/DDBJ whole genome shotgun (WGS) entry which is preliminary data.</text>
</comment>
<dbReference type="Pfam" id="PF22807">
    <property type="entry name" value="TrAA12"/>
    <property type="match status" value="1"/>
</dbReference>
<accession>A0AAD3TW84</accession>
<dbReference type="InterPro" id="IPR011042">
    <property type="entry name" value="6-blade_b-propeller_TolB-like"/>
</dbReference>
<evidence type="ECO:0000256" key="1">
    <source>
        <dbReference type="SAM" id="SignalP"/>
    </source>
</evidence>
<reference evidence="3" key="1">
    <citation type="journal article" date="2023" name="BMC Genomics">
        <title>Chromosome-level genome assemblies of Cutaneotrichosporon spp. (Trichosporonales, Basidiomycota) reveal imbalanced evolution between nucleotide sequences and chromosome synteny.</title>
        <authorList>
            <person name="Kobayashi Y."/>
            <person name="Kayamori A."/>
            <person name="Aoki K."/>
            <person name="Shiwa Y."/>
            <person name="Matsutani M."/>
            <person name="Fujita N."/>
            <person name="Sugita T."/>
            <person name="Iwasaki W."/>
            <person name="Tanaka N."/>
            <person name="Takashima M."/>
        </authorList>
    </citation>
    <scope>NUCLEOTIDE SEQUENCE</scope>
    <source>
        <strain evidence="3">HIS016</strain>
    </source>
</reference>
<dbReference type="Gene3D" id="2.120.10.30">
    <property type="entry name" value="TolB, C-terminal domain"/>
    <property type="match status" value="1"/>
</dbReference>
<name>A0AAD3TW84_9TREE</name>
<protein>
    <recommendedName>
        <fullName evidence="2">Pyrroloquinoline quinone-dependent pyranose dehydrogenase beta-propeller domain-containing protein</fullName>
    </recommendedName>
</protein>
<feature type="domain" description="Pyrroloquinoline quinone-dependent pyranose dehydrogenase beta-propeller" evidence="2">
    <location>
        <begin position="32"/>
        <end position="421"/>
    </location>
</feature>
<dbReference type="EMBL" id="BTCM01000005">
    <property type="protein sequence ID" value="GMK57986.1"/>
    <property type="molecule type" value="Genomic_DNA"/>
</dbReference>
<dbReference type="InterPro" id="IPR054539">
    <property type="entry name" value="Beta-prop_PDH"/>
</dbReference>
<evidence type="ECO:0000313" key="4">
    <source>
        <dbReference type="Proteomes" id="UP001222932"/>
    </source>
</evidence>
<feature type="chain" id="PRO_5042283773" description="Pyrroloquinoline quinone-dependent pyranose dehydrogenase beta-propeller domain-containing protein" evidence="1">
    <location>
        <begin position="18"/>
        <end position="457"/>
    </location>
</feature>
<proteinExistence type="predicted"/>
<evidence type="ECO:0000259" key="2">
    <source>
        <dbReference type="Pfam" id="PF22807"/>
    </source>
</evidence>
<dbReference type="AlphaFoldDB" id="A0AAD3TW84"/>
<dbReference type="InterPro" id="IPR011041">
    <property type="entry name" value="Quinoprot_gluc/sorb_DH_b-prop"/>
</dbReference>
<gene>
    <name evidence="3" type="ORF">CspeluHIS016_0500180</name>
</gene>
<sequence>MRGSAFVLLFGAGLAAAKCSNNLQPEYDNPVPAQGWSWRLVANGLTKPRSITFDSAGALLVLDEGAGVNRLVLQDDGNTCLSVKEKTVVVADNALGHGLALADDGTLYASTDNEVWSWAYDAGAGTVDASSKRTLVTNMTNEGHTSRTLLLSKASPGWLIVSRGSEGNDDPLAEIEESGHSQIRAFDVGPQRQAAPYNYSSDGKQLGWGLRNSVGVAEHPVTGGLFSVENNVDDLHRQGIDIHVDNPGEELNYHGTLDNIEGGNYGYPVCYALWSADAPFPALGDLKTGSQFAPDRNGNQSATNDTACNTDYKAPQLTFHAHTAPLDIKFDKDGANAYVSFHGSWNRPDKVGYSVNVVAWDAASGRPRAPSDSKDAAVPVLSNKDLSKCPKDCFRPVGLAWDTQERLFVASDTTGEIYVLANDGGGNSGGNSTEDSGVPGLIPSLTLLGAGILASLM</sequence>
<dbReference type="SUPFAM" id="SSF50952">
    <property type="entry name" value="Soluble quinoprotein glucose dehydrogenase"/>
    <property type="match status" value="1"/>
</dbReference>